<evidence type="ECO:0000313" key="2">
    <source>
        <dbReference type="EMBL" id="KAK9298150.1"/>
    </source>
</evidence>
<dbReference type="AlphaFoldDB" id="A0AAW0ZKI8"/>
<sequence>MPVGKFIRRRFSTRKTTKPERHVTRDRGVIREVVSRGEGRQKKPGVGSHLASAINTRAGSSDVTSGHLPNKQKPRNRTLSAGNDFEKEEAADDDEHV</sequence>
<comment type="caution">
    <text evidence="2">The sequence shown here is derived from an EMBL/GenBank/DDBJ whole genome shotgun (WGS) entry which is preliminary data.</text>
</comment>
<feature type="compositionally biased region" description="Basic and acidic residues" evidence="1">
    <location>
        <begin position="17"/>
        <end position="41"/>
    </location>
</feature>
<dbReference type="EMBL" id="JAWNGG020000180">
    <property type="protein sequence ID" value="KAK9298150.1"/>
    <property type="molecule type" value="Genomic_DNA"/>
</dbReference>
<organism evidence="2 3">
    <name type="scientific">Tetragonisca angustula</name>
    <dbReference type="NCBI Taxonomy" id="166442"/>
    <lineage>
        <taxon>Eukaryota</taxon>
        <taxon>Metazoa</taxon>
        <taxon>Ecdysozoa</taxon>
        <taxon>Arthropoda</taxon>
        <taxon>Hexapoda</taxon>
        <taxon>Insecta</taxon>
        <taxon>Pterygota</taxon>
        <taxon>Neoptera</taxon>
        <taxon>Endopterygota</taxon>
        <taxon>Hymenoptera</taxon>
        <taxon>Apocrita</taxon>
        <taxon>Aculeata</taxon>
        <taxon>Apoidea</taxon>
        <taxon>Anthophila</taxon>
        <taxon>Apidae</taxon>
        <taxon>Tetragonisca</taxon>
    </lineage>
</organism>
<reference evidence="2 3" key="1">
    <citation type="submission" date="2024-05" db="EMBL/GenBank/DDBJ databases">
        <title>The nuclear and mitochondrial genome assemblies of Tetragonisca angustula (Apidae: Meliponini), a tiny yet remarkable pollinator in the Neotropics.</title>
        <authorList>
            <person name="Ferrari R."/>
            <person name="Ricardo P.C."/>
            <person name="Dias F.C."/>
            <person name="Araujo N.S."/>
            <person name="Soares D.O."/>
            <person name="Zhou Q.-S."/>
            <person name="Zhu C.-D."/>
            <person name="Coutinho L."/>
            <person name="Airas M.C."/>
            <person name="Batista T.M."/>
        </authorList>
    </citation>
    <scope>NUCLEOTIDE SEQUENCE [LARGE SCALE GENOMIC DNA]</scope>
    <source>
        <strain evidence="2">ASF017062</strain>
        <tissue evidence="2">Abdomen</tissue>
    </source>
</reference>
<protein>
    <submittedName>
        <fullName evidence="2">Uncharacterized protein</fullName>
    </submittedName>
</protein>
<feature type="compositionally biased region" description="Basic residues" evidence="1">
    <location>
        <begin position="1"/>
        <end position="16"/>
    </location>
</feature>
<accession>A0AAW0ZKI8</accession>
<proteinExistence type="predicted"/>
<feature type="compositionally biased region" description="Acidic residues" evidence="1">
    <location>
        <begin position="86"/>
        <end position="97"/>
    </location>
</feature>
<gene>
    <name evidence="2" type="ORF">QLX08_008389</name>
</gene>
<evidence type="ECO:0000313" key="3">
    <source>
        <dbReference type="Proteomes" id="UP001432146"/>
    </source>
</evidence>
<keyword evidence="3" id="KW-1185">Reference proteome</keyword>
<name>A0AAW0ZKI8_9HYME</name>
<evidence type="ECO:0000256" key="1">
    <source>
        <dbReference type="SAM" id="MobiDB-lite"/>
    </source>
</evidence>
<feature type="compositionally biased region" description="Polar residues" evidence="1">
    <location>
        <begin position="53"/>
        <end position="64"/>
    </location>
</feature>
<feature type="region of interest" description="Disordered" evidence="1">
    <location>
        <begin position="1"/>
        <end position="97"/>
    </location>
</feature>
<dbReference type="Proteomes" id="UP001432146">
    <property type="component" value="Unassembled WGS sequence"/>
</dbReference>